<dbReference type="AlphaFoldDB" id="A0A813KJ00"/>
<evidence type="ECO:0000256" key="1">
    <source>
        <dbReference type="SAM" id="MobiDB-lite"/>
    </source>
</evidence>
<accession>A0A813KJ00</accession>
<feature type="non-terminal residue" evidence="2">
    <location>
        <position position="1"/>
    </location>
</feature>
<gene>
    <name evidence="2" type="ORF">PGLA2088_LOCUS33384</name>
</gene>
<protein>
    <submittedName>
        <fullName evidence="2">Uncharacterized protein</fullName>
    </submittedName>
</protein>
<sequence>VVSASFAAACTASIAVIQSNALLPFATCCKPLLLRELRSPADAASHLPPSGLTARHADEQDEQAGLRWLPWLSAPWAGPASLTVVKARFSIHLILTWKPSLNAWVISISREVFGRVSHVIVSHAGAASYGIRVYDQALHSSSALRLTLPRHVTPCLLYTSGFPQEHLSCALADPCLATAFSDIGRSSKPKSRPEKSLPPIVSPKSFSAGSTQSGVEATELGAAAARLGLGADRPGLGDAKGQLVDFCKRERARESRVLSVEDATSWELSFFARTLNSVRDRCPREAQLLFHYTDLPSAEAIVAGHRGLRLSRGGYRGGGVFFSRLSPLEDQNMGRDPALLWRSAFPRFQAKQLQRNYGSDIVGRNTKVDAVLLCVVPSSMIEDLPDRKDAAFIPLAHPADRYVPILLERLGTCPSQFFGLCVSRRFSHIRRVPGCQERFETFGAEYFAYRNIPRAYRLAPQEAWLQGRRSRVQSSYEAMAADLR</sequence>
<evidence type="ECO:0000313" key="3">
    <source>
        <dbReference type="Proteomes" id="UP000626109"/>
    </source>
</evidence>
<dbReference type="EMBL" id="CAJNNW010030868">
    <property type="protein sequence ID" value="CAE8704831.1"/>
    <property type="molecule type" value="Genomic_DNA"/>
</dbReference>
<feature type="region of interest" description="Disordered" evidence="1">
    <location>
        <begin position="184"/>
        <end position="211"/>
    </location>
</feature>
<name>A0A813KJ00_POLGL</name>
<comment type="caution">
    <text evidence="2">The sequence shown here is derived from an EMBL/GenBank/DDBJ whole genome shotgun (WGS) entry which is preliminary data.</text>
</comment>
<evidence type="ECO:0000313" key="2">
    <source>
        <dbReference type="EMBL" id="CAE8704831.1"/>
    </source>
</evidence>
<dbReference type="Proteomes" id="UP000626109">
    <property type="component" value="Unassembled WGS sequence"/>
</dbReference>
<reference evidence="2" key="1">
    <citation type="submission" date="2021-02" db="EMBL/GenBank/DDBJ databases">
        <authorList>
            <person name="Dougan E. K."/>
            <person name="Rhodes N."/>
            <person name="Thang M."/>
            <person name="Chan C."/>
        </authorList>
    </citation>
    <scope>NUCLEOTIDE SEQUENCE</scope>
</reference>
<organism evidence="2 3">
    <name type="scientific">Polarella glacialis</name>
    <name type="common">Dinoflagellate</name>
    <dbReference type="NCBI Taxonomy" id="89957"/>
    <lineage>
        <taxon>Eukaryota</taxon>
        <taxon>Sar</taxon>
        <taxon>Alveolata</taxon>
        <taxon>Dinophyceae</taxon>
        <taxon>Suessiales</taxon>
        <taxon>Suessiaceae</taxon>
        <taxon>Polarella</taxon>
    </lineage>
</organism>
<proteinExistence type="predicted"/>